<dbReference type="PANTHER" id="PTHR13504:SF38">
    <property type="entry name" value="FIDO DOMAIN-CONTAINING PROTEIN"/>
    <property type="match status" value="1"/>
</dbReference>
<evidence type="ECO:0000313" key="5">
    <source>
        <dbReference type="Proteomes" id="UP000663720"/>
    </source>
</evidence>
<dbReference type="PANTHER" id="PTHR13504">
    <property type="entry name" value="FIDO DOMAIN-CONTAINING PROTEIN DDB_G0283145"/>
    <property type="match status" value="1"/>
</dbReference>
<proteinExistence type="predicted"/>
<evidence type="ECO:0000313" key="4">
    <source>
        <dbReference type="EMBL" id="QTA78960.1"/>
    </source>
</evidence>
<keyword evidence="2" id="KW-0547">Nucleotide-binding</keyword>
<gene>
    <name evidence="4" type="ORF">dnl_12070</name>
</gene>
<feature type="binding site" evidence="2">
    <location>
        <begin position="213"/>
        <end position="220"/>
    </location>
    <ligand>
        <name>ATP</name>
        <dbReference type="ChEBI" id="CHEBI:30616"/>
    </ligand>
</feature>
<feature type="binding site" evidence="2">
    <location>
        <begin position="162"/>
        <end position="165"/>
    </location>
    <ligand>
        <name>ATP</name>
        <dbReference type="ChEBI" id="CHEBI:30616"/>
    </ligand>
</feature>
<dbReference type="EMBL" id="CP061799">
    <property type="protein sequence ID" value="QTA78960.1"/>
    <property type="molecule type" value="Genomic_DNA"/>
</dbReference>
<keyword evidence="2" id="KW-0067">ATP-binding</keyword>
<dbReference type="SUPFAM" id="SSF140931">
    <property type="entry name" value="Fic-like"/>
    <property type="match status" value="1"/>
</dbReference>
<dbReference type="Proteomes" id="UP000663720">
    <property type="component" value="Chromosome"/>
</dbReference>
<dbReference type="GO" id="GO:0005524">
    <property type="term" value="F:ATP binding"/>
    <property type="evidence" value="ECO:0007669"/>
    <property type="project" value="UniProtKB-KW"/>
</dbReference>
<dbReference type="InterPro" id="IPR036597">
    <property type="entry name" value="Fido-like_dom_sf"/>
</dbReference>
<dbReference type="RefSeq" id="WP_207690764.1">
    <property type="nucleotide sequence ID" value="NZ_CP061799.1"/>
</dbReference>
<feature type="active site" evidence="1">
    <location>
        <position position="209"/>
    </location>
</feature>
<feature type="domain" description="Fido" evidence="3">
    <location>
        <begin position="116"/>
        <end position="285"/>
    </location>
</feature>
<dbReference type="PROSITE" id="PS51459">
    <property type="entry name" value="FIDO"/>
    <property type="match status" value="1"/>
</dbReference>
<evidence type="ECO:0000256" key="2">
    <source>
        <dbReference type="PIRSR" id="PIRSR640198-2"/>
    </source>
</evidence>
<evidence type="ECO:0000259" key="3">
    <source>
        <dbReference type="PROSITE" id="PS51459"/>
    </source>
</evidence>
<reference evidence="4" key="1">
    <citation type="journal article" date="2021" name="Microb. Physiol.">
        <title>Proteogenomic Insights into the Physiology of Marine, Sulfate-Reducing, Filamentous Desulfonema limicola and Desulfonema magnum.</title>
        <authorList>
            <person name="Schnaars V."/>
            <person name="Wohlbrand L."/>
            <person name="Scheve S."/>
            <person name="Hinrichs C."/>
            <person name="Reinhardt R."/>
            <person name="Rabus R."/>
        </authorList>
    </citation>
    <scope>NUCLEOTIDE SEQUENCE</scope>
    <source>
        <strain evidence="4">5ac10</strain>
    </source>
</reference>
<dbReference type="KEGG" id="dli:dnl_12070"/>
<dbReference type="Pfam" id="PF02661">
    <property type="entry name" value="Fic"/>
    <property type="match status" value="1"/>
</dbReference>
<dbReference type="InterPro" id="IPR003812">
    <property type="entry name" value="Fido"/>
</dbReference>
<dbReference type="Gene3D" id="1.10.3290.10">
    <property type="entry name" value="Fido-like domain"/>
    <property type="match status" value="1"/>
</dbReference>
<dbReference type="AlphaFoldDB" id="A0A975GF94"/>
<dbReference type="InterPro" id="IPR040198">
    <property type="entry name" value="Fido_containing"/>
</dbReference>
<evidence type="ECO:0000256" key="1">
    <source>
        <dbReference type="PIRSR" id="PIRSR640198-1"/>
    </source>
</evidence>
<keyword evidence="5" id="KW-1185">Reference proteome</keyword>
<protein>
    <submittedName>
        <fullName evidence="4">Fido domain-containing protein</fullName>
    </submittedName>
</protein>
<sequence>MIYNNPFNHMTPFFPSEQDGEIQELAVQVIQNSAKLSGNIHEISQKGIIKHLRIINSYYSNRIEGNFTHPIDIERAINNDYSKEPEKRELQVESKIHVDVQEIINEILGKDERDICSIDFITLIHKLFYERLPQDLRYVYEKEKNEKIEVIPGQLRQREVKVGNHIPPTHSSLNKFLNRFRDIYCINNLHGTKKIIGAASSHHRLLWIHPFLDGNGRIARLYTDTYMNSVIEGYGLWTISRGFARNRDSYMRNLESADLNRKGNFDGRGCLSQKGLNDFCIFFLETCLDQIEFMGSLFEFDDFIDRLEGYVFLRHKKMIPGKTPLKKEAFYLLKEAYLCGEFNRGEADRLTGLSKRTARNVLKQLIDDKLLQSNTPKGPVHFNIPVHAANYLFPDLFPSLPKQKLVIVKGH</sequence>
<name>A0A975GF94_9BACT</name>
<organism evidence="4 5">
    <name type="scientific">Desulfonema limicola</name>
    <dbReference type="NCBI Taxonomy" id="45656"/>
    <lineage>
        <taxon>Bacteria</taxon>
        <taxon>Pseudomonadati</taxon>
        <taxon>Thermodesulfobacteriota</taxon>
        <taxon>Desulfobacteria</taxon>
        <taxon>Desulfobacterales</taxon>
        <taxon>Desulfococcaceae</taxon>
        <taxon>Desulfonema</taxon>
    </lineage>
</organism>
<accession>A0A975GF94</accession>